<dbReference type="InterPro" id="IPR021352">
    <property type="entry name" value="DUF2971"/>
</dbReference>
<evidence type="ECO:0000313" key="2">
    <source>
        <dbReference type="Proteomes" id="UP000028681"/>
    </source>
</evidence>
<dbReference type="HOGENOM" id="CLU_050666_0_0_6"/>
<accession>A0A076LVL3</accession>
<dbReference type="RefSeq" id="WP_129986320.1">
    <property type="nucleotide sequence ID" value="NZ_CP006665.1"/>
</dbReference>
<dbReference type="Pfam" id="PF11185">
    <property type="entry name" value="DUF2971"/>
    <property type="match status" value="1"/>
</dbReference>
<gene>
    <name evidence="1" type="ORF">ETEE_p1113</name>
</gene>
<keyword evidence="1" id="KW-0614">Plasmid</keyword>
<dbReference type="KEGG" id="ete:ETEE_p1113"/>
<protein>
    <recommendedName>
        <fullName evidence="3">DUF2971 domain-containing protein</fullName>
    </recommendedName>
</protein>
<reference evidence="1 2" key="1">
    <citation type="journal article" date="2012" name="PLoS ONE">
        <title>Edwardsiella comparative phylogenomics reveal the new intra/inter-species taxonomic relationships, virulence evolution and niche adaptation mechanisms.</title>
        <authorList>
            <person name="Yang M."/>
            <person name="Lv Y."/>
            <person name="Xiao J."/>
            <person name="Wu H."/>
            <person name="Zheng H."/>
            <person name="Liu Q."/>
            <person name="Zhang Y."/>
            <person name="Wang Q."/>
        </authorList>
    </citation>
    <scope>NUCLEOTIDE SEQUENCE [LARGE SCALE GENOMIC DNA]</scope>
    <source>
        <strain evidence="2">080813</strain>
        <plasmid evidence="2">Plasmid 1</plasmid>
    </source>
</reference>
<dbReference type="EMBL" id="CP006665">
    <property type="protein sequence ID" value="AIJ10702.1"/>
    <property type="molecule type" value="Genomic_DNA"/>
</dbReference>
<evidence type="ECO:0000313" key="1">
    <source>
        <dbReference type="EMBL" id="AIJ10702.1"/>
    </source>
</evidence>
<name>A0A076LVL3_9GAMM</name>
<evidence type="ECO:0008006" key="3">
    <source>
        <dbReference type="Google" id="ProtNLM"/>
    </source>
</evidence>
<dbReference type="Proteomes" id="UP000028681">
    <property type="component" value="Plasmid 1"/>
</dbReference>
<geneLocation type="plasmid" evidence="1 2">
    <name>1</name>
</geneLocation>
<dbReference type="GeneID" id="33941800"/>
<dbReference type="AlphaFoldDB" id="A0A076LVL3"/>
<sequence>MEYLYKYREMSKNHLDALGRRKLWFSVGNCFNDPFDCTLNVPIKLMTGSSALKFVENEPSMKKFKSIDTNILALNLINNAMQLIESGSIDEHPLNGVLNIVSSSLRRSFVCCFSKNATNQLLWSHYAQRHTGYCIRYKRDILLESLNLHSHGDVIYNDDPIDLLTEVTDKANLANKVIYRKASCWSYEDEVRLIHADISENPIDKYRECEYPDDAIDCIILGYNFDMSRLDELKEKSSNDNIIFKKIVRSKNSYSLYVSPERL</sequence>
<proteinExistence type="predicted"/>
<organism evidence="1 2">
    <name type="scientific">Edwardsiella anguillarum ET080813</name>
    <dbReference type="NCBI Taxonomy" id="667120"/>
    <lineage>
        <taxon>Bacteria</taxon>
        <taxon>Pseudomonadati</taxon>
        <taxon>Pseudomonadota</taxon>
        <taxon>Gammaproteobacteria</taxon>
        <taxon>Enterobacterales</taxon>
        <taxon>Hafniaceae</taxon>
        <taxon>Edwardsiella</taxon>
    </lineage>
</organism>